<dbReference type="Pfam" id="PF13416">
    <property type="entry name" value="SBP_bac_8"/>
    <property type="match status" value="1"/>
</dbReference>
<proteinExistence type="predicted"/>
<dbReference type="AlphaFoldDB" id="A0A6G4XF54"/>
<evidence type="ECO:0000256" key="1">
    <source>
        <dbReference type="SAM" id="SignalP"/>
    </source>
</evidence>
<sequence length="561" mass="59666">MSSSTEINRRSLLRLGLGAGLGLAAAPLLAACGDGAPKAKAEAKSAALLPKTTPRNVGLKPDLPGTAAGVPNGYFTYPAKPVASVKGAPLKGAKTVKATLQTYAPPPPGRDKNAAWQAIEKKLGAQVDISIVPADDYPTKFSTMVAGGSISDIFMYPETGGADNKAGFLAATCADLTPFLAGDKVSAYPNLAAITKAAWQDGIFGGKLYGIPISRAGSGGVGFYRHDLYAQAGVESLDDLTNVAAFVELCKDLTRPKKDQYALSANAINLLAMSYGAPYDWRLDRASGKFTLDLETDEYRKAVETARELYKAGCYYPGSLAMTAAQKEKYTGFFKNGKAAYVYDGMPAYLTPSTGYLDAMAGVDKSFDPRPMTPIGSSAVAWPNNLALSYVFIKKADDKRVEQLIGLADFAAAPFGSEEYTLINYGVEGTDHTRDGKGNPVLTKQGAQDTAVPWRLFGSAVPDLFSATSEEGVRHLHAAYSKIIPLMLPKEYAGYSSPTWDSKGSGSLFTLKSDGLKDLVSGRKPMSAYDQLVKDYLAQGGEQARTEFQEALQKSKKVTSK</sequence>
<evidence type="ECO:0000313" key="3">
    <source>
        <dbReference type="Proteomes" id="UP000481109"/>
    </source>
</evidence>
<keyword evidence="3" id="KW-1185">Reference proteome</keyword>
<feature type="chain" id="PRO_5039694053" evidence="1">
    <location>
        <begin position="31"/>
        <end position="561"/>
    </location>
</feature>
<dbReference type="Proteomes" id="UP000481109">
    <property type="component" value="Unassembled WGS sequence"/>
</dbReference>
<protein>
    <submittedName>
        <fullName evidence="2">Extracellular solute-binding protein</fullName>
    </submittedName>
</protein>
<dbReference type="PANTHER" id="PTHR43649">
    <property type="entry name" value="ARABINOSE-BINDING PROTEIN-RELATED"/>
    <property type="match status" value="1"/>
</dbReference>
<dbReference type="SUPFAM" id="SSF53850">
    <property type="entry name" value="Periplasmic binding protein-like II"/>
    <property type="match status" value="1"/>
</dbReference>
<gene>
    <name evidence="2" type="ORF">G6045_10885</name>
</gene>
<accession>A0A6G4XF54</accession>
<dbReference type="EMBL" id="JAAKZW010000029">
    <property type="protein sequence ID" value="NGO76169.1"/>
    <property type="molecule type" value="Genomic_DNA"/>
</dbReference>
<comment type="caution">
    <text evidence="2">The sequence shown here is derived from an EMBL/GenBank/DDBJ whole genome shotgun (WGS) entry which is preliminary data.</text>
</comment>
<dbReference type="InterPro" id="IPR006311">
    <property type="entry name" value="TAT_signal"/>
</dbReference>
<dbReference type="InterPro" id="IPR050490">
    <property type="entry name" value="Bact_solute-bd_prot1"/>
</dbReference>
<keyword evidence="1" id="KW-0732">Signal</keyword>
<evidence type="ECO:0000313" key="2">
    <source>
        <dbReference type="EMBL" id="NGO76169.1"/>
    </source>
</evidence>
<name>A0A6G4XF54_9ACTN</name>
<reference evidence="2 3" key="1">
    <citation type="submission" date="2020-02" db="EMBL/GenBank/DDBJ databases">
        <title>Whole-genome analyses of novel actinobacteria.</title>
        <authorList>
            <person name="Sahin N."/>
            <person name="Tokatli A."/>
        </authorList>
    </citation>
    <scope>NUCLEOTIDE SEQUENCE [LARGE SCALE GENOMIC DNA]</scope>
    <source>
        <strain evidence="2 3">YC504</strain>
    </source>
</reference>
<dbReference type="Gene3D" id="3.40.190.10">
    <property type="entry name" value="Periplasmic binding protein-like II"/>
    <property type="match status" value="1"/>
</dbReference>
<feature type="signal peptide" evidence="1">
    <location>
        <begin position="1"/>
        <end position="30"/>
    </location>
</feature>
<organism evidence="2 3">
    <name type="scientific">Streptomyces mesophilus</name>
    <dbReference type="NCBI Taxonomy" id="1775132"/>
    <lineage>
        <taxon>Bacteria</taxon>
        <taxon>Bacillati</taxon>
        <taxon>Actinomycetota</taxon>
        <taxon>Actinomycetes</taxon>
        <taxon>Kitasatosporales</taxon>
        <taxon>Streptomycetaceae</taxon>
        <taxon>Streptomyces</taxon>
    </lineage>
</organism>
<dbReference type="PROSITE" id="PS51318">
    <property type="entry name" value="TAT"/>
    <property type="match status" value="1"/>
</dbReference>
<dbReference type="InterPro" id="IPR006059">
    <property type="entry name" value="SBP"/>
</dbReference>
<dbReference type="RefSeq" id="WP_165331671.1">
    <property type="nucleotide sequence ID" value="NZ_JAAKZW010000029.1"/>
</dbReference>
<dbReference type="PANTHER" id="PTHR43649:SF12">
    <property type="entry name" value="DIACETYLCHITOBIOSE BINDING PROTEIN DASA"/>
    <property type="match status" value="1"/>
</dbReference>